<dbReference type="FunCoup" id="A0A2V0PK68">
    <property type="interactions" value="753"/>
</dbReference>
<dbReference type="Pfam" id="PF16353">
    <property type="entry name" value="LacZ_4"/>
    <property type="match status" value="1"/>
</dbReference>
<dbReference type="InterPro" id="IPR014718">
    <property type="entry name" value="GH-type_carb-bd"/>
</dbReference>
<evidence type="ECO:0000256" key="2">
    <source>
        <dbReference type="ARBA" id="ARBA00007401"/>
    </source>
</evidence>
<dbReference type="InterPro" id="IPR013783">
    <property type="entry name" value="Ig-like_fold"/>
</dbReference>
<evidence type="ECO:0000256" key="1">
    <source>
        <dbReference type="ARBA" id="ARBA00001412"/>
    </source>
</evidence>
<comment type="caution">
    <text evidence="9">The sequence shown here is derived from an EMBL/GenBank/DDBJ whole genome shotgun (WGS) entry which is preliminary data.</text>
</comment>
<dbReference type="GO" id="GO:0009341">
    <property type="term" value="C:beta-galactosidase complex"/>
    <property type="evidence" value="ECO:0007669"/>
    <property type="project" value="InterPro"/>
</dbReference>
<dbReference type="InterPro" id="IPR006101">
    <property type="entry name" value="Glyco_hydro_2"/>
</dbReference>
<dbReference type="EMBL" id="BDRX01000157">
    <property type="protein sequence ID" value="GBF99412.1"/>
    <property type="molecule type" value="Genomic_DNA"/>
</dbReference>
<dbReference type="SMART" id="SM01038">
    <property type="entry name" value="Bgal_small_N"/>
    <property type="match status" value="1"/>
</dbReference>
<evidence type="ECO:0000256" key="4">
    <source>
        <dbReference type="ARBA" id="ARBA00022801"/>
    </source>
</evidence>
<evidence type="ECO:0000313" key="10">
    <source>
        <dbReference type="Proteomes" id="UP000247498"/>
    </source>
</evidence>
<feature type="region of interest" description="Disordered" evidence="7">
    <location>
        <begin position="355"/>
        <end position="382"/>
    </location>
</feature>
<dbReference type="SUPFAM" id="SSF51445">
    <property type="entry name" value="(Trans)glycosidases"/>
    <property type="match status" value="1"/>
</dbReference>
<evidence type="ECO:0000259" key="8">
    <source>
        <dbReference type="SMART" id="SM01038"/>
    </source>
</evidence>
<gene>
    <name evidence="9" type="ORF">Rsub_12244</name>
</gene>
<dbReference type="SUPFAM" id="SSF49785">
    <property type="entry name" value="Galactose-binding domain-like"/>
    <property type="match status" value="1"/>
</dbReference>
<dbReference type="InterPro" id="IPR011013">
    <property type="entry name" value="Gal_mutarotase_sf_dom"/>
</dbReference>
<dbReference type="FunFam" id="3.20.20.80:FF:000018">
    <property type="entry name" value="Beta-galactosidase"/>
    <property type="match status" value="1"/>
</dbReference>
<evidence type="ECO:0000256" key="5">
    <source>
        <dbReference type="ARBA" id="ARBA00023295"/>
    </source>
</evidence>
<dbReference type="InterPro" id="IPR017853">
    <property type="entry name" value="GH"/>
</dbReference>
<evidence type="ECO:0000256" key="7">
    <source>
        <dbReference type="SAM" id="MobiDB-lite"/>
    </source>
</evidence>
<dbReference type="SUPFAM" id="SSF74650">
    <property type="entry name" value="Galactose mutarotase-like"/>
    <property type="match status" value="2"/>
</dbReference>
<dbReference type="PROSITE" id="PS00608">
    <property type="entry name" value="GLYCOSYL_HYDROL_F2_2"/>
    <property type="match status" value="1"/>
</dbReference>
<dbReference type="InterPro" id="IPR050347">
    <property type="entry name" value="Bact_Beta-galactosidase"/>
</dbReference>
<dbReference type="OrthoDB" id="408320at2759"/>
<dbReference type="Proteomes" id="UP000247498">
    <property type="component" value="Unassembled WGS sequence"/>
</dbReference>
<dbReference type="Pfam" id="PF02836">
    <property type="entry name" value="Glyco_hydro_2_C"/>
    <property type="match status" value="1"/>
</dbReference>
<comment type="catalytic activity">
    <reaction evidence="1">
        <text>Hydrolysis of terminal non-reducing beta-D-galactose residues in beta-D-galactosides.</text>
        <dbReference type="EC" id="3.2.1.23"/>
    </reaction>
</comment>
<reference evidence="9 10" key="1">
    <citation type="journal article" date="2018" name="Sci. Rep.">
        <title>Raphidocelis subcapitata (=Pseudokirchneriella subcapitata) provides an insight into genome evolution and environmental adaptations in the Sphaeropleales.</title>
        <authorList>
            <person name="Suzuki S."/>
            <person name="Yamaguchi H."/>
            <person name="Nakajima N."/>
            <person name="Kawachi M."/>
        </authorList>
    </citation>
    <scope>NUCLEOTIDE SEQUENCE [LARGE SCALE GENOMIC DNA]</scope>
    <source>
        <strain evidence="9 10">NIES-35</strain>
    </source>
</reference>
<dbReference type="GO" id="GO:0004565">
    <property type="term" value="F:beta-galactosidase activity"/>
    <property type="evidence" value="ECO:0007669"/>
    <property type="project" value="UniProtKB-EC"/>
</dbReference>
<dbReference type="PANTHER" id="PTHR46323:SF2">
    <property type="entry name" value="BETA-GALACTOSIDASE"/>
    <property type="match status" value="1"/>
</dbReference>
<dbReference type="InterPro" id="IPR004199">
    <property type="entry name" value="B-gal_small/dom_5"/>
</dbReference>
<dbReference type="Pfam" id="PF02929">
    <property type="entry name" value="Bgal_small_N"/>
    <property type="match status" value="2"/>
</dbReference>
<dbReference type="PRINTS" id="PR00132">
    <property type="entry name" value="GLHYDRLASE2"/>
</dbReference>
<dbReference type="InterPro" id="IPR006103">
    <property type="entry name" value="Glyco_hydro_2_cat"/>
</dbReference>
<evidence type="ECO:0000256" key="3">
    <source>
        <dbReference type="ARBA" id="ARBA00012756"/>
    </source>
</evidence>
<keyword evidence="10" id="KW-1185">Reference proteome</keyword>
<dbReference type="Gene3D" id="2.70.98.10">
    <property type="match status" value="1"/>
</dbReference>
<accession>A0A2V0PK68</accession>
<dbReference type="SUPFAM" id="SSF49303">
    <property type="entry name" value="beta-Galactosidase/glucuronidase domain"/>
    <property type="match status" value="2"/>
</dbReference>
<proteinExistence type="inferred from homology"/>
<dbReference type="Pfam" id="PF02837">
    <property type="entry name" value="Glyco_hydro_2_N"/>
    <property type="match status" value="1"/>
</dbReference>
<name>A0A2V0PK68_9CHLO</name>
<feature type="domain" description="Beta galactosidase small chain/" evidence="8">
    <location>
        <begin position="905"/>
        <end position="1287"/>
    </location>
</feature>
<dbReference type="Gene3D" id="3.20.20.80">
    <property type="entry name" value="Glycosidases"/>
    <property type="match status" value="1"/>
</dbReference>
<dbReference type="GO" id="GO:0005990">
    <property type="term" value="P:lactose catabolic process"/>
    <property type="evidence" value="ECO:0007669"/>
    <property type="project" value="TreeGrafter"/>
</dbReference>
<dbReference type="STRING" id="307507.A0A2V0PK68"/>
<evidence type="ECO:0000256" key="6">
    <source>
        <dbReference type="ARBA" id="ARBA00032230"/>
    </source>
</evidence>
<dbReference type="GO" id="GO:0030246">
    <property type="term" value="F:carbohydrate binding"/>
    <property type="evidence" value="ECO:0007669"/>
    <property type="project" value="InterPro"/>
</dbReference>
<dbReference type="InterPro" id="IPR032312">
    <property type="entry name" value="LacZ_4"/>
</dbReference>
<dbReference type="EC" id="3.2.1.23" evidence="3"/>
<comment type="similarity">
    <text evidence="2">Belongs to the glycosyl hydrolase 2 family.</text>
</comment>
<dbReference type="InParanoid" id="A0A2V0PK68"/>
<organism evidence="9 10">
    <name type="scientific">Raphidocelis subcapitata</name>
    <dbReference type="NCBI Taxonomy" id="307507"/>
    <lineage>
        <taxon>Eukaryota</taxon>
        <taxon>Viridiplantae</taxon>
        <taxon>Chlorophyta</taxon>
        <taxon>core chlorophytes</taxon>
        <taxon>Chlorophyceae</taxon>
        <taxon>CS clade</taxon>
        <taxon>Sphaeropleales</taxon>
        <taxon>Selenastraceae</taxon>
        <taxon>Raphidocelis</taxon>
    </lineage>
</organism>
<dbReference type="Gene3D" id="2.60.120.260">
    <property type="entry name" value="Galactose-binding domain-like"/>
    <property type="match status" value="1"/>
</dbReference>
<dbReference type="InterPro" id="IPR006104">
    <property type="entry name" value="Glyco_hydro_2_N"/>
</dbReference>
<dbReference type="Gene3D" id="2.60.40.10">
    <property type="entry name" value="Immunoglobulins"/>
    <property type="match status" value="2"/>
</dbReference>
<keyword evidence="5" id="KW-0326">Glycosidase</keyword>
<dbReference type="InterPro" id="IPR036156">
    <property type="entry name" value="Beta-gal/glucu_dom_sf"/>
</dbReference>
<feature type="region of interest" description="Disordered" evidence="7">
    <location>
        <begin position="1"/>
        <end position="24"/>
    </location>
</feature>
<dbReference type="PANTHER" id="PTHR46323">
    <property type="entry name" value="BETA-GALACTOSIDASE"/>
    <property type="match status" value="1"/>
</dbReference>
<evidence type="ECO:0000313" key="9">
    <source>
        <dbReference type="EMBL" id="GBF99412.1"/>
    </source>
</evidence>
<sequence length="1291" mass="133599">MKARLVSPADRGVPGGRPFWEDPSAQGINRRAAHAPLRSFPSAAVAAAHLARAPPVADPLGDCPRVARLSGRPWQFRLFDRVADVPDGFWEPGFDAEGFGEIAVPGNWECQGHGTPIYSNHVYTIPVDPPRAPEANPTGIYRLAFDAPAPLEGFRHFLVFEGADSSLMVWLNGAFLGASKDSRLPAEFEITGRLRPGKNLLAAQVTRWSDATYLEDQDMWRLSGLHRPVHILSKPAPACITDFSVRTPLAWTAAPGAGGPPSEAGLELEVRLEVAVRGGARAAGAGEFFGGEAELAGLSVEALLFDEAGRPVVDAPLTCSLEQRWYSRDSHSAPEPLMGATARLKWDALEGLSRRGGGGGGGAGTGGRGGGGGGAAAAGEGEGGGAGAGGLRLWSAEEPGHYILVVELRGTDGSVLECEACQLGFRNTRVAGGQLLHNNAPLLIRGVNRHEWHDVKGKAVDDAHMLRDVVLMKRANINAVRCSHYPNADRWYELCTRLGLHVVDEANIETHGFDPLFGHDQNHPAHNSGWLGAMMERAARMFERDKNHPCIVMWSLGNEAGYGPAHDAMAAWLRRRDPTRPVHYEGGGSRTPATDVICPMYARLAQMAALAPSVDAAGDPRPVVLCEYSHSMGNSTGNLREYWEAFDSWPRLHGGFIWDWADQALTKKEAAEDGRERSFWAYGGDFGDAPNDAQFCCNGIVFPDRSPHPAYFEAAACMAPVAFSLADAPAESGAGGQSGGLSVLVRNKQDFATTAGLAFEWRLMLFGLPAEGVGDPGGGWRRLPRLALAPGRAGALPLPLSRAQVAAALREAAAEGAPPVPQLPGPGDAAVEVRAVLADAAPWAPAGHAVALSQLWPLDAAAAPPPGGPELLASLRAAAARRAEASGGGDDAALSVARREGGGLEVTGPRGLRVAVDGATGCLSSLALGGRELLAAPLAPCLCRASTDNDRGGSGGASYFARWVAAGLDRLDVDGPATLRVLEGGTAAAGRGGGGGSGGVVIEASFSLRPSASLAGVAAAGAGGGVGVGETGGAHWMAAEGGAGDGGALPAGAAAAVAAAAAAAAGRAAAAGPASSEGEVSVRATYTVHASGLVETAWAVDASRALPAPLAPGLSASLPRVGLAAAVDGAMGARVTWRGRGPHECYPDRKLSAPLREFEMPVEAMQVPYVYPQESGGRTDVAWAALRDARGAGLAFVCTSKSFASQAPAPPAGAAPTLSLFSASRHSWREVEAARHQHDLAGGAGRPVHVHLDAAHMGVGGDDSWSPSVLEAYLVRPGVYEFGVALLPCGC</sequence>
<keyword evidence="4" id="KW-0378">Hydrolase</keyword>
<dbReference type="InterPro" id="IPR008979">
    <property type="entry name" value="Galactose-bd-like_sf"/>
</dbReference>
<dbReference type="InterPro" id="IPR023232">
    <property type="entry name" value="Glyco_hydro_2_AS"/>
</dbReference>
<protein>
    <recommendedName>
        <fullName evidence="3">beta-galactosidase</fullName>
        <ecNumber evidence="3">3.2.1.23</ecNumber>
    </recommendedName>
    <alternativeName>
        <fullName evidence="6">Lactase</fullName>
    </alternativeName>
</protein>